<dbReference type="EMBL" id="JAOB01000065">
    <property type="protein sequence ID" value="EUA24114.1"/>
    <property type="molecule type" value="Genomic_DNA"/>
</dbReference>
<organism evidence="1">
    <name type="scientific">Mycobacterium xenopi 4042</name>
    <dbReference type="NCBI Taxonomy" id="1299334"/>
    <lineage>
        <taxon>Bacteria</taxon>
        <taxon>Bacillati</taxon>
        <taxon>Actinomycetota</taxon>
        <taxon>Actinomycetes</taxon>
        <taxon>Mycobacteriales</taxon>
        <taxon>Mycobacteriaceae</taxon>
        <taxon>Mycobacterium</taxon>
    </lineage>
</organism>
<sequence>MFYAYAETLLALGRSDEALQWFLRSAAADVDGVTDAEERVSELA</sequence>
<accession>X7ZXW8</accession>
<evidence type="ECO:0000313" key="1">
    <source>
        <dbReference type="EMBL" id="EUA24114.1"/>
    </source>
</evidence>
<proteinExistence type="predicted"/>
<gene>
    <name evidence="1" type="ORF">I553_6665</name>
</gene>
<reference evidence="1" key="1">
    <citation type="submission" date="2014-01" db="EMBL/GenBank/DDBJ databases">
        <authorList>
            <person name="Brown-Elliot B."/>
            <person name="Wallace R."/>
            <person name="Lenaerts A."/>
            <person name="Ordway D."/>
            <person name="DeGroote M.A."/>
            <person name="Parker T."/>
            <person name="Sizemore C."/>
            <person name="Tallon L.J."/>
            <person name="Sadzewicz L.K."/>
            <person name="Sengamalay N."/>
            <person name="Fraser C.M."/>
            <person name="Hine E."/>
            <person name="Shefchek K.A."/>
            <person name="Das S.P."/>
            <person name="Tettelin H."/>
        </authorList>
    </citation>
    <scope>NUCLEOTIDE SEQUENCE [LARGE SCALE GENOMIC DNA]</scope>
    <source>
        <strain evidence="1">4042</strain>
    </source>
</reference>
<evidence type="ECO:0008006" key="2">
    <source>
        <dbReference type="Google" id="ProtNLM"/>
    </source>
</evidence>
<protein>
    <recommendedName>
        <fullName evidence="2">Tetratrico peptide repeat group 5 domain-containing protein</fullName>
    </recommendedName>
</protein>
<name>X7ZXW8_MYCXE</name>
<dbReference type="PATRIC" id="fig|1299334.3.peg.6785"/>
<comment type="caution">
    <text evidence="1">The sequence shown here is derived from an EMBL/GenBank/DDBJ whole genome shotgun (WGS) entry which is preliminary data.</text>
</comment>
<dbReference type="AlphaFoldDB" id="X7ZXW8"/>